<evidence type="ECO:0000313" key="2">
    <source>
        <dbReference type="Proteomes" id="UP000323865"/>
    </source>
</evidence>
<accession>A0ABX6A4C4</accession>
<sequence>MRHHILTLTNPSTSYVERTRRRLAKHYPSTLVFTRDGEAVHFFEYENDRRYTARTKGLQ</sequence>
<gene>
    <name evidence="1" type="ORF">FOB48_04490</name>
</gene>
<dbReference type="EMBL" id="CP044108">
    <property type="protein sequence ID" value="QEU11622.1"/>
    <property type="molecule type" value="Genomic_DNA"/>
</dbReference>
<name>A0ABX6A4C4_9MICO</name>
<protein>
    <submittedName>
        <fullName evidence="1">Uncharacterized protein</fullName>
    </submittedName>
</protein>
<keyword evidence="2" id="KW-1185">Reference proteome</keyword>
<reference evidence="1 2" key="1">
    <citation type="submission" date="2019-09" db="EMBL/GenBank/DDBJ databases">
        <title>FDA dAtabase for Regulatory Grade micrObial Sequences (FDA-ARGOS): Supporting development and validation of Infectious Disease Dx tests.</title>
        <authorList>
            <person name="Sciortino C."/>
            <person name="Tallon L."/>
            <person name="Sadzewicz L."/>
            <person name="Vavikolanu K."/>
            <person name="Mehta A."/>
            <person name="Aluvathingal J."/>
            <person name="Nadendla S."/>
            <person name="Nandy P."/>
            <person name="Geyer C."/>
            <person name="Yan Y."/>
            <person name="Sichtig H."/>
        </authorList>
    </citation>
    <scope>NUCLEOTIDE SEQUENCE [LARGE SCALE GENOMIC DNA]</scope>
    <source>
        <strain evidence="1 2">FDAARGOS_640</strain>
    </source>
</reference>
<proteinExistence type="predicted"/>
<dbReference type="RefSeq" id="WP_150333009.1">
    <property type="nucleotide sequence ID" value="NZ_CP044108.1"/>
</dbReference>
<dbReference type="Proteomes" id="UP000323865">
    <property type="component" value="Chromosome"/>
</dbReference>
<evidence type="ECO:0000313" key="1">
    <source>
        <dbReference type="EMBL" id="QEU11622.1"/>
    </source>
</evidence>
<organism evidence="1 2">
    <name type="scientific">Dermabacter vaginalis</name>
    <dbReference type="NCBI Taxonomy" id="1630135"/>
    <lineage>
        <taxon>Bacteria</taxon>
        <taxon>Bacillati</taxon>
        <taxon>Actinomycetota</taxon>
        <taxon>Actinomycetes</taxon>
        <taxon>Micrococcales</taxon>
        <taxon>Dermabacteraceae</taxon>
        <taxon>Dermabacter</taxon>
    </lineage>
</organism>